<dbReference type="InterPro" id="IPR016291">
    <property type="entry name" value="Isochorismatase"/>
</dbReference>
<organism evidence="11 12">
    <name type="scientific">Melghirimyces algeriensis</name>
    <dbReference type="NCBI Taxonomy" id="910412"/>
    <lineage>
        <taxon>Bacteria</taxon>
        <taxon>Bacillati</taxon>
        <taxon>Bacillota</taxon>
        <taxon>Bacilli</taxon>
        <taxon>Bacillales</taxon>
        <taxon>Thermoactinomycetaceae</taxon>
        <taxon>Melghirimyces</taxon>
    </lineage>
</organism>
<dbReference type="FunFam" id="1.10.1200.10:FF:000021">
    <property type="entry name" value="Isochorismatase"/>
    <property type="match status" value="1"/>
</dbReference>
<dbReference type="Proteomes" id="UP000315636">
    <property type="component" value="Unassembled WGS sequence"/>
</dbReference>
<dbReference type="InterPro" id="IPR000868">
    <property type="entry name" value="Isochorismatase-like_dom"/>
</dbReference>
<sequence>MPIPAIASYQMPGSSDLPENRVSWTPEPNRSVLLIHDMQNYFLHAFMQKESPLVELVQHIKRIKRKCHALQIPVVYSAQPGGQTPEQRGLLQDFWGDGIPNHSDEQSIHTDLSPDSNDIVLTKWRYSAFKKTNLLELVKEQGRDQLIICGVYAHIGCLLTASEAFMQDIQPFFIADAVADFSFEHHQMAIQYAADRCAVTMSTEQLIDEWKKSLSDGYHALPMSLQEVQKQVAELLQEDPVHLSVDEDLIHRGLDSIRIMSLVEKWRSSGAEVTFVDLAERPTLSEWWSLLSAQSEKIASRDLG</sequence>
<evidence type="ECO:0000256" key="8">
    <source>
        <dbReference type="PIRSR" id="PIRSR001111-50"/>
    </source>
</evidence>
<keyword evidence="12" id="KW-1185">Reference proteome</keyword>
<evidence type="ECO:0000256" key="7">
    <source>
        <dbReference type="ARBA" id="ARBA00048590"/>
    </source>
</evidence>
<evidence type="ECO:0000256" key="4">
    <source>
        <dbReference type="ARBA" id="ARBA00022450"/>
    </source>
</evidence>
<dbReference type="AlphaFoldDB" id="A0A521EW79"/>
<dbReference type="Gene3D" id="3.40.50.850">
    <property type="entry name" value="Isochorismatase-like"/>
    <property type="match status" value="1"/>
</dbReference>
<dbReference type="GO" id="GO:0008908">
    <property type="term" value="F:isochorismatase activity"/>
    <property type="evidence" value="ECO:0007669"/>
    <property type="project" value="UniProtKB-EC"/>
</dbReference>
<proteinExistence type="inferred from homology"/>
<dbReference type="InterPro" id="IPR036736">
    <property type="entry name" value="ACP-like_sf"/>
</dbReference>
<keyword evidence="11" id="KW-0456">Lyase</keyword>
<dbReference type="InterPro" id="IPR036380">
    <property type="entry name" value="Isochorismatase-like_sf"/>
</dbReference>
<dbReference type="PANTHER" id="PTHR43540">
    <property type="entry name" value="PEROXYUREIDOACRYLATE/UREIDOACRYLATE AMIDOHYDROLASE-RELATED"/>
    <property type="match status" value="1"/>
</dbReference>
<dbReference type="PRINTS" id="PR01398">
    <property type="entry name" value="ISCHRISMTASE"/>
</dbReference>
<dbReference type="OrthoDB" id="257098at2"/>
<evidence type="ECO:0000313" key="11">
    <source>
        <dbReference type="EMBL" id="SMO88175.1"/>
    </source>
</evidence>
<evidence type="ECO:0000256" key="3">
    <source>
        <dbReference type="ARBA" id="ARBA00012100"/>
    </source>
</evidence>
<protein>
    <recommendedName>
        <fullName evidence="3">isochorismatase</fullName>
        <ecNumber evidence="3">3.3.2.1</ecNumber>
    </recommendedName>
</protein>
<dbReference type="PROSITE" id="PS50075">
    <property type="entry name" value="CARRIER"/>
    <property type="match status" value="1"/>
</dbReference>
<dbReference type="EC" id="3.3.2.1" evidence="3"/>
<dbReference type="InterPro" id="IPR009081">
    <property type="entry name" value="PP-bd_ACP"/>
</dbReference>
<evidence type="ECO:0000256" key="2">
    <source>
        <dbReference type="ARBA" id="ARBA00006336"/>
    </source>
</evidence>
<keyword evidence="5 8" id="KW-0597">Phosphoprotein</keyword>
<dbReference type="PANTHER" id="PTHR43540:SF3">
    <property type="entry name" value="ENTEROBACTIN SYNTHASE COMPONENT B"/>
    <property type="match status" value="1"/>
</dbReference>
<evidence type="ECO:0000256" key="9">
    <source>
        <dbReference type="SAM" id="MobiDB-lite"/>
    </source>
</evidence>
<dbReference type="RefSeq" id="WP_142506424.1">
    <property type="nucleotide sequence ID" value="NZ_FXTI01000011.1"/>
</dbReference>
<dbReference type="GO" id="GO:0016829">
    <property type="term" value="F:lyase activity"/>
    <property type="evidence" value="ECO:0007669"/>
    <property type="project" value="UniProtKB-KW"/>
</dbReference>
<feature type="region of interest" description="Disordered" evidence="9">
    <location>
        <begin position="1"/>
        <end position="23"/>
    </location>
</feature>
<keyword evidence="4 8" id="KW-0596">Phosphopantetheine</keyword>
<dbReference type="Gene3D" id="1.10.1200.10">
    <property type="entry name" value="ACP-like"/>
    <property type="match status" value="1"/>
</dbReference>
<dbReference type="InterPro" id="IPR050272">
    <property type="entry name" value="Isochorismatase-like_hydrls"/>
</dbReference>
<gene>
    <name evidence="11" type="ORF">SAMN06264849_11130</name>
</gene>
<keyword evidence="6" id="KW-0378">Hydrolase</keyword>
<name>A0A521EW79_9BACL</name>
<comment type="catalytic activity">
    <reaction evidence="7">
        <text>isochorismate + H2O = (2S,3S)-2,3-dihydroxy-2,3-dihydrobenzoate + pyruvate</text>
        <dbReference type="Rhea" id="RHEA:11112"/>
        <dbReference type="ChEBI" id="CHEBI:15361"/>
        <dbReference type="ChEBI" id="CHEBI:15377"/>
        <dbReference type="ChEBI" id="CHEBI:29780"/>
        <dbReference type="ChEBI" id="CHEBI:58764"/>
        <dbReference type="EC" id="3.3.2.1"/>
    </reaction>
</comment>
<accession>A0A521EW79</accession>
<evidence type="ECO:0000313" key="12">
    <source>
        <dbReference type="Proteomes" id="UP000315636"/>
    </source>
</evidence>
<comment type="pathway">
    <text evidence="1">Siderophore biosynthesis.</text>
</comment>
<evidence type="ECO:0000256" key="1">
    <source>
        <dbReference type="ARBA" id="ARBA00004924"/>
    </source>
</evidence>
<reference evidence="11 12" key="1">
    <citation type="submission" date="2017-05" db="EMBL/GenBank/DDBJ databases">
        <authorList>
            <person name="Varghese N."/>
            <person name="Submissions S."/>
        </authorList>
    </citation>
    <scope>NUCLEOTIDE SEQUENCE [LARGE SCALE GENOMIC DNA]</scope>
    <source>
        <strain evidence="11 12">DSM 45474</strain>
    </source>
</reference>
<evidence type="ECO:0000256" key="6">
    <source>
        <dbReference type="ARBA" id="ARBA00022801"/>
    </source>
</evidence>
<feature type="modified residue" description="O-(pantetheine 4'-phosphoryl)serine" evidence="8">
    <location>
        <position position="256"/>
    </location>
</feature>
<evidence type="ECO:0000259" key="10">
    <source>
        <dbReference type="PROSITE" id="PS50075"/>
    </source>
</evidence>
<dbReference type="SUPFAM" id="SSF47336">
    <property type="entry name" value="ACP-like"/>
    <property type="match status" value="1"/>
</dbReference>
<dbReference type="PIRSF" id="PIRSF001111">
    <property type="entry name" value="Isochorismatase"/>
    <property type="match status" value="1"/>
</dbReference>
<dbReference type="Pfam" id="PF00857">
    <property type="entry name" value="Isochorismatase"/>
    <property type="match status" value="1"/>
</dbReference>
<evidence type="ECO:0000256" key="5">
    <source>
        <dbReference type="ARBA" id="ARBA00022553"/>
    </source>
</evidence>
<comment type="similarity">
    <text evidence="2">Belongs to the isochorismatase family.</text>
</comment>
<dbReference type="EMBL" id="FXTI01000011">
    <property type="protein sequence ID" value="SMO88175.1"/>
    <property type="molecule type" value="Genomic_DNA"/>
</dbReference>
<feature type="domain" description="Carrier" evidence="10">
    <location>
        <begin position="222"/>
        <end position="295"/>
    </location>
</feature>
<comment type="cofactor">
    <cofactor evidence="8">
        <name>pantetheine 4'-phosphate</name>
        <dbReference type="ChEBI" id="CHEBI:47942"/>
    </cofactor>
    <text evidence="8">Binds 1 phosphopantetheine covalently.</text>
</comment>
<dbReference type="SUPFAM" id="SSF52499">
    <property type="entry name" value="Isochorismatase-like hydrolases"/>
    <property type="match status" value="1"/>
</dbReference>
<dbReference type="Pfam" id="PF00550">
    <property type="entry name" value="PP-binding"/>
    <property type="match status" value="1"/>
</dbReference>